<dbReference type="PANTHER" id="PTHR31011:SF2">
    <property type="entry name" value="PROTEIN STB2-RELATED"/>
    <property type="match status" value="1"/>
</dbReference>
<dbReference type="EMBL" id="JABAYA010000007">
    <property type="protein sequence ID" value="KAF7731758.1"/>
    <property type="molecule type" value="Genomic_DNA"/>
</dbReference>
<proteinExistence type="predicted"/>
<comment type="caution">
    <text evidence="3">The sequence shown here is derived from an EMBL/GenBank/DDBJ whole genome shotgun (WGS) entry which is preliminary data.</text>
</comment>
<feature type="compositionally biased region" description="Polar residues" evidence="1">
    <location>
        <begin position="532"/>
        <end position="542"/>
    </location>
</feature>
<feature type="domain" description="STB6-like N-terminal" evidence="2">
    <location>
        <begin position="6"/>
        <end position="142"/>
    </location>
</feature>
<feature type="region of interest" description="Disordered" evidence="1">
    <location>
        <begin position="532"/>
        <end position="557"/>
    </location>
</feature>
<dbReference type="Proteomes" id="UP000605846">
    <property type="component" value="Unassembled WGS sequence"/>
</dbReference>
<name>A0A8H7EUB6_9FUNG</name>
<evidence type="ECO:0000313" key="4">
    <source>
        <dbReference type="Proteomes" id="UP000605846"/>
    </source>
</evidence>
<protein>
    <recommendedName>
        <fullName evidence="2">STB6-like N-terminal domain-containing protein</fullName>
    </recommendedName>
</protein>
<dbReference type="OrthoDB" id="19806at2759"/>
<dbReference type="GO" id="GO:0070822">
    <property type="term" value="C:Sin3-type complex"/>
    <property type="evidence" value="ECO:0007669"/>
    <property type="project" value="TreeGrafter"/>
</dbReference>
<feature type="compositionally biased region" description="Basic residues" evidence="1">
    <location>
        <begin position="410"/>
        <end position="423"/>
    </location>
</feature>
<evidence type="ECO:0000259" key="2">
    <source>
        <dbReference type="Pfam" id="PF25995"/>
    </source>
</evidence>
<dbReference type="AlphaFoldDB" id="A0A8H7EUB6"/>
<accession>A0A8H7EUB6</accession>
<reference evidence="3" key="1">
    <citation type="submission" date="2020-01" db="EMBL/GenBank/DDBJ databases">
        <title>Genome Sequencing of Three Apophysomyces-Like Fungal Strains Confirms a Novel Fungal Genus in the Mucoromycota with divergent Burkholderia-like Endosymbiotic Bacteria.</title>
        <authorList>
            <person name="Stajich J.E."/>
            <person name="Macias A.M."/>
            <person name="Carter-House D."/>
            <person name="Lovett B."/>
            <person name="Kasson L.R."/>
            <person name="Berry K."/>
            <person name="Grigoriev I."/>
            <person name="Chang Y."/>
            <person name="Spatafora J."/>
            <person name="Kasson M.T."/>
        </authorList>
    </citation>
    <scope>NUCLEOTIDE SEQUENCE</scope>
    <source>
        <strain evidence="3">NRRL A-21654</strain>
    </source>
</reference>
<dbReference type="InterPro" id="IPR059025">
    <property type="entry name" value="STB6_N"/>
</dbReference>
<dbReference type="InterPro" id="IPR038919">
    <property type="entry name" value="STB2/STB2"/>
</dbReference>
<feature type="compositionally biased region" description="Basic residues" evidence="1">
    <location>
        <begin position="546"/>
        <end position="555"/>
    </location>
</feature>
<organism evidence="3 4">
    <name type="scientific">Apophysomyces ossiformis</name>
    <dbReference type="NCBI Taxonomy" id="679940"/>
    <lineage>
        <taxon>Eukaryota</taxon>
        <taxon>Fungi</taxon>
        <taxon>Fungi incertae sedis</taxon>
        <taxon>Mucoromycota</taxon>
        <taxon>Mucoromycotina</taxon>
        <taxon>Mucoromycetes</taxon>
        <taxon>Mucorales</taxon>
        <taxon>Mucorineae</taxon>
        <taxon>Mucoraceae</taxon>
        <taxon>Apophysomyces</taxon>
    </lineage>
</organism>
<feature type="compositionally biased region" description="Polar residues" evidence="1">
    <location>
        <begin position="425"/>
        <end position="438"/>
    </location>
</feature>
<sequence>MVDNSQFVFVERKKALQIAATCGLGVIYEEAELQGYQTYIVEQWVCDRNIASNTVKVFTGDQSHKIKVCVISITAADRHHPRPEIQSFFDTGTPVKLKSTPLGEIMLTDPSEFPCDMDMVLVPDGDYEKWISQAYVNINLRRSNCTGRSALNLRKPNPASEEKFRSIYKVADVVNFENAVIDLVTLAQVALYLFGLLRKDYIDGLICNETTTALWEFYTKYNPHKSPDYQVKEPCWMEPHLLTALITKLIVCRNKLQAYNYTTIKDPFADYEAFRFDIDEYQRVKGLKRTKFIDLETLEKLNENTIGQLKMRNVIKSKLDDISGINNSPLFNEASDPEIFRHHATLGSLRVIWRPRLKNPNGTDQDRQPYELIHMIKGVSARTTRTSGAAAEILTKAARSLPWVSTTDHRRNKSRQRKIRRNRSVFTQSPGFRSGSSSGKRELDYEPGVSSPKNLFAGRQPSPLTSETYLSSDDDMYAESYRSDSEVRSWRLSPEQFDQDIPTYVRSTSPYASKENSRVASPVTAERTDIPTTNQDYINGCNSAARPHRVPRRNRAVSDSAVPTLAVLQPSGKREETFVAQRTRSISLINIVDNNREVDLRQNHELHEQQQHMLQHRRSTYMDVKTYVFYEKLRRQQLALHEAYVNMKKMAQVYEDTANQLRVTYQRRSKEFEQIQRNARQVMEEQHDTDKQLKHVEDNSAKLHYELNVLNEYLKDIEDNVCAFYRKVDLLERKMDDSQQSITTMLIIGNYFNHYWQKVKRWIGWSEAAIQ</sequence>
<evidence type="ECO:0000313" key="3">
    <source>
        <dbReference type="EMBL" id="KAF7731758.1"/>
    </source>
</evidence>
<feature type="region of interest" description="Disordered" evidence="1">
    <location>
        <begin position="404"/>
        <end position="471"/>
    </location>
</feature>
<keyword evidence="4" id="KW-1185">Reference proteome</keyword>
<evidence type="ECO:0000256" key="1">
    <source>
        <dbReference type="SAM" id="MobiDB-lite"/>
    </source>
</evidence>
<dbReference type="PANTHER" id="PTHR31011">
    <property type="entry name" value="PROTEIN STB2-RELATED"/>
    <property type="match status" value="1"/>
</dbReference>
<gene>
    <name evidence="3" type="ORF">EC973_008272</name>
</gene>
<dbReference type="Pfam" id="PF25995">
    <property type="entry name" value="STB6_N"/>
    <property type="match status" value="1"/>
</dbReference>
<feature type="compositionally biased region" description="Polar residues" evidence="1">
    <location>
        <begin position="462"/>
        <end position="471"/>
    </location>
</feature>